<dbReference type="RefSeq" id="WP_092722239.1">
    <property type="nucleotide sequence ID" value="NZ_FNGW01000001.1"/>
</dbReference>
<dbReference type="EMBL" id="FNGW01000001">
    <property type="protein sequence ID" value="SDL27586.1"/>
    <property type="molecule type" value="Genomic_DNA"/>
</dbReference>
<evidence type="ECO:0000313" key="2">
    <source>
        <dbReference type="EMBL" id="SDL27586.1"/>
    </source>
</evidence>
<dbReference type="Pfam" id="PF07872">
    <property type="entry name" value="DUF1659"/>
    <property type="match status" value="1"/>
</dbReference>
<evidence type="ECO:0000313" key="3">
    <source>
        <dbReference type="Proteomes" id="UP000199068"/>
    </source>
</evidence>
<organism evidence="2 3">
    <name type="scientific">Romboutsia lituseburensis DSM 797</name>
    <dbReference type="NCBI Taxonomy" id="1121325"/>
    <lineage>
        <taxon>Bacteria</taxon>
        <taxon>Bacillati</taxon>
        <taxon>Bacillota</taxon>
        <taxon>Clostridia</taxon>
        <taxon>Peptostreptococcales</taxon>
        <taxon>Peptostreptococcaceae</taxon>
        <taxon>Romboutsia</taxon>
    </lineage>
</organism>
<dbReference type="STRING" id="1121325.SAMN04515677_101347"/>
<dbReference type="Proteomes" id="UP000199068">
    <property type="component" value="Unassembled WGS sequence"/>
</dbReference>
<keyword evidence="3" id="KW-1185">Reference proteome</keyword>
<protein>
    <recommendedName>
        <fullName evidence="1">DUF1659 domain-containing protein</fullName>
    </recommendedName>
</protein>
<dbReference type="InterPro" id="IPR012454">
    <property type="entry name" value="DUF1659"/>
</dbReference>
<dbReference type="AlphaFoldDB" id="A0A1G9IRD9"/>
<reference evidence="2 3" key="1">
    <citation type="submission" date="2016-10" db="EMBL/GenBank/DDBJ databases">
        <authorList>
            <person name="de Groot N.N."/>
        </authorList>
    </citation>
    <scope>NUCLEOTIDE SEQUENCE [LARGE SCALE GENOMIC DNA]</scope>
    <source>
        <strain evidence="2 3">DSM 797</strain>
    </source>
</reference>
<sequence length="73" mass="7811">MAIATKNPSGLKLKFQIGTDELTGKAKVKTKTYSNLKSSASNDEVYAVGEILSTLQSYTLLEVAKIDNTTLSA</sequence>
<evidence type="ECO:0000259" key="1">
    <source>
        <dbReference type="Pfam" id="PF07872"/>
    </source>
</evidence>
<name>A0A1G9IRD9_9FIRM</name>
<feature type="domain" description="DUF1659" evidence="1">
    <location>
        <begin position="3"/>
        <end position="72"/>
    </location>
</feature>
<proteinExistence type="predicted"/>
<accession>A0A1G9IRD9</accession>
<gene>
    <name evidence="2" type="ORF">SAMN04515677_101347</name>
</gene>